<dbReference type="EMBL" id="VSSQ01099546">
    <property type="protein sequence ID" value="MPN42073.1"/>
    <property type="molecule type" value="Genomic_DNA"/>
</dbReference>
<comment type="caution">
    <text evidence="1">The sequence shown here is derived from an EMBL/GenBank/DDBJ whole genome shotgun (WGS) entry which is preliminary data.</text>
</comment>
<dbReference type="AlphaFoldDB" id="A0A645I3L7"/>
<protein>
    <submittedName>
        <fullName evidence="1">Uncharacterized protein</fullName>
    </submittedName>
</protein>
<reference evidence="1" key="1">
    <citation type="submission" date="2019-08" db="EMBL/GenBank/DDBJ databases">
        <authorList>
            <person name="Kucharzyk K."/>
            <person name="Murdoch R.W."/>
            <person name="Higgins S."/>
            <person name="Loffler F."/>
        </authorList>
    </citation>
    <scope>NUCLEOTIDE SEQUENCE</scope>
</reference>
<name>A0A645I3L7_9ZZZZ</name>
<gene>
    <name evidence="1" type="ORF">SDC9_189629</name>
</gene>
<organism evidence="1">
    <name type="scientific">bioreactor metagenome</name>
    <dbReference type="NCBI Taxonomy" id="1076179"/>
    <lineage>
        <taxon>unclassified sequences</taxon>
        <taxon>metagenomes</taxon>
        <taxon>ecological metagenomes</taxon>
    </lineage>
</organism>
<sequence>MQGGNATDNRQAQPAAGNLLSGRTIKAFANVRQDFCRDAGAVVSDRKLPGVKRDIHLATFGAVADGVIQQIAHQQTEQ</sequence>
<evidence type="ECO:0000313" key="1">
    <source>
        <dbReference type="EMBL" id="MPN42073.1"/>
    </source>
</evidence>
<proteinExistence type="predicted"/>
<accession>A0A645I3L7</accession>